<evidence type="ECO:0000313" key="6">
    <source>
        <dbReference type="Proteomes" id="UP000275401"/>
    </source>
</evidence>
<proteinExistence type="predicted"/>
<comment type="caution">
    <text evidence="5">The sequence shown here is derived from an EMBL/GenBank/DDBJ whole genome shotgun (WGS) entry which is preliminary data.</text>
</comment>
<dbReference type="EMBL" id="RIBZ01000249">
    <property type="protein sequence ID" value="RNG22659.1"/>
    <property type="molecule type" value="Genomic_DNA"/>
</dbReference>
<dbReference type="InterPro" id="IPR011991">
    <property type="entry name" value="ArsR-like_HTH"/>
</dbReference>
<name>A0A3M8W1Y0_9ACTN</name>
<dbReference type="Pfam" id="PF19361">
    <property type="entry name" value="DUF5937"/>
    <property type="match status" value="1"/>
</dbReference>
<feature type="domain" description="HTH arsR-type" evidence="4">
    <location>
        <begin position="265"/>
        <end position="357"/>
    </location>
</feature>
<dbReference type="InterPro" id="IPR001845">
    <property type="entry name" value="HTH_ArsR_DNA-bd_dom"/>
</dbReference>
<dbReference type="CDD" id="cd00090">
    <property type="entry name" value="HTH_ARSR"/>
    <property type="match status" value="1"/>
</dbReference>
<dbReference type="PANTHER" id="PTHR33154">
    <property type="entry name" value="TRANSCRIPTIONAL REGULATOR, ARSR FAMILY"/>
    <property type="match status" value="1"/>
</dbReference>
<organism evidence="5 6">
    <name type="scientific">Streptomyces botrytidirepellens</name>
    <dbReference type="NCBI Taxonomy" id="2486417"/>
    <lineage>
        <taxon>Bacteria</taxon>
        <taxon>Bacillati</taxon>
        <taxon>Actinomycetota</taxon>
        <taxon>Actinomycetes</taxon>
        <taxon>Kitasatosporales</taxon>
        <taxon>Streptomycetaceae</taxon>
        <taxon>Streptomyces</taxon>
    </lineage>
</organism>
<keyword evidence="6" id="KW-1185">Reference proteome</keyword>
<evidence type="ECO:0000256" key="3">
    <source>
        <dbReference type="ARBA" id="ARBA00023163"/>
    </source>
</evidence>
<keyword evidence="1" id="KW-0805">Transcription regulation</keyword>
<dbReference type="Pfam" id="PF12840">
    <property type="entry name" value="HTH_20"/>
    <property type="match status" value="1"/>
</dbReference>
<dbReference type="InterPro" id="IPR036388">
    <property type="entry name" value="WH-like_DNA-bd_sf"/>
</dbReference>
<evidence type="ECO:0000256" key="1">
    <source>
        <dbReference type="ARBA" id="ARBA00023015"/>
    </source>
</evidence>
<dbReference type="InterPro" id="IPR045981">
    <property type="entry name" value="DUF5937"/>
</dbReference>
<evidence type="ECO:0000313" key="5">
    <source>
        <dbReference type="EMBL" id="RNG22659.1"/>
    </source>
</evidence>
<dbReference type="SMART" id="SM00419">
    <property type="entry name" value="HTH_CRP"/>
    <property type="match status" value="1"/>
</dbReference>
<gene>
    <name evidence="5" type="ORF">EEJ42_19675</name>
</gene>
<dbReference type="SMART" id="SM00418">
    <property type="entry name" value="HTH_ARSR"/>
    <property type="match status" value="1"/>
</dbReference>
<dbReference type="InterPro" id="IPR036390">
    <property type="entry name" value="WH_DNA-bd_sf"/>
</dbReference>
<dbReference type="NCBIfam" id="NF033788">
    <property type="entry name" value="HTH_metalloreg"/>
    <property type="match status" value="1"/>
</dbReference>
<reference evidence="5 6" key="1">
    <citation type="submission" date="2018-11" db="EMBL/GenBank/DDBJ databases">
        <title>The Potential of Streptomyces as Biocontrol Agents against the Tomato grey mould, Botrytis cinerea (Gray mold) Frontiers in Microbiology.</title>
        <authorList>
            <person name="Li D."/>
        </authorList>
    </citation>
    <scope>NUCLEOTIDE SEQUENCE [LARGE SCALE GENOMIC DNA]</scope>
    <source>
        <strain evidence="5 6">NEAU-LD23</strain>
    </source>
</reference>
<dbReference type="Gene3D" id="1.10.10.10">
    <property type="entry name" value="Winged helix-like DNA-binding domain superfamily/Winged helix DNA-binding domain"/>
    <property type="match status" value="1"/>
</dbReference>
<protein>
    <submittedName>
        <fullName evidence="5">Transcriptional regulator</fullName>
    </submittedName>
</protein>
<dbReference type="InterPro" id="IPR012318">
    <property type="entry name" value="HTH_CRP"/>
</dbReference>
<accession>A0A3M8W1Y0</accession>
<dbReference type="GO" id="GO:0003677">
    <property type="term" value="F:DNA binding"/>
    <property type="evidence" value="ECO:0007669"/>
    <property type="project" value="UniProtKB-KW"/>
</dbReference>
<evidence type="ECO:0000259" key="4">
    <source>
        <dbReference type="PROSITE" id="PS50987"/>
    </source>
</evidence>
<dbReference type="PANTHER" id="PTHR33154:SF33">
    <property type="entry name" value="TRANSCRIPTIONAL REPRESSOR SDPR"/>
    <property type="match status" value="1"/>
</dbReference>
<sequence length="357" mass="39867">MPVVIDLGPAPEERIAARLSPLAELCACLHALDDPRHHPASRRWVGAVLQGADERLLARAAQWAPLWGAFRARYLLPLTPGPERSLEEELADIGELPEATFTAMTEQALIGQNSHRPTVAAGDSPERFLGRLRQMSDGRFALGVRLLAGPAAFREDLTDFLHAAADELFEGEWALLRGVLEADVRMRFQKHRLDGARALADFPTARVEDDPPRVVFDKLYNGRASLADVPCLLVPSLHINPHVAIKHYPGYPVVVQYPVRGDGDGERPAMDEVLRRVRALDEPLRVRVCRVLLRQSMTTTELASHFDTTPPQMSRHLRKLREAGMVHTHRQGARVHYQLDEEAVRTLGVDLLSALRR</sequence>
<dbReference type="Proteomes" id="UP000275401">
    <property type="component" value="Unassembled WGS sequence"/>
</dbReference>
<keyword evidence="3" id="KW-0804">Transcription</keyword>
<evidence type="ECO:0000256" key="2">
    <source>
        <dbReference type="ARBA" id="ARBA00023125"/>
    </source>
</evidence>
<dbReference type="SUPFAM" id="SSF46785">
    <property type="entry name" value="Winged helix' DNA-binding domain"/>
    <property type="match status" value="1"/>
</dbReference>
<dbReference type="AlphaFoldDB" id="A0A3M8W1Y0"/>
<dbReference type="GO" id="GO:0003700">
    <property type="term" value="F:DNA-binding transcription factor activity"/>
    <property type="evidence" value="ECO:0007669"/>
    <property type="project" value="InterPro"/>
</dbReference>
<dbReference type="RefSeq" id="WP_123101324.1">
    <property type="nucleotide sequence ID" value="NZ_RIBZ01000249.1"/>
</dbReference>
<dbReference type="PRINTS" id="PR00778">
    <property type="entry name" value="HTHARSR"/>
</dbReference>
<dbReference type="InterPro" id="IPR051081">
    <property type="entry name" value="HTH_MetalResp_TranReg"/>
</dbReference>
<dbReference type="PROSITE" id="PS50987">
    <property type="entry name" value="HTH_ARSR_2"/>
    <property type="match status" value="1"/>
</dbReference>
<keyword evidence="2" id="KW-0238">DNA-binding</keyword>